<organism evidence="1 2">
    <name type="scientific">Hanseniaspora valbyensis NRRL Y-1626</name>
    <dbReference type="NCBI Taxonomy" id="766949"/>
    <lineage>
        <taxon>Eukaryota</taxon>
        <taxon>Fungi</taxon>
        <taxon>Dikarya</taxon>
        <taxon>Ascomycota</taxon>
        <taxon>Saccharomycotina</taxon>
        <taxon>Saccharomycetes</taxon>
        <taxon>Saccharomycodales</taxon>
        <taxon>Saccharomycodaceae</taxon>
        <taxon>Hanseniaspora</taxon>
    </lineage>
</organism>
<accession>A0A1B7TJF3</accession>
<reference evidence="2" key="1">
    <citation type="journal article" date="2016" name="Proc. Natl. Acad. Sci. U.S.A.">
        <title>Comparative genomics of biotechnologically important yeasts.</title>
        <authorList>
            <person name="Riley R."/>
            <person name="Haridas S."/>
            <person name="Wolfe K.H."/>
            <person name="Lopes M.R."/>
            <person name="Hittinger C.T."/>
            <person name="Goeker M."/>
            <person name="Salamov A.A."/>
            <person name="Wisecaver J.H."/>
            <person name="Long T.M."/>
            <person name="Calvey C.H."/>
            <person name="Aerts A.L."/>
            <person name="Barry K.W."/>
            <person name="Choi C."/>
            <person name="Clum A."/>
            <person name="Coughlan A.Y."/>
            <person name="Deshpande S."/>
            <person name="Douglass A.P."/>
            <person name="Hanson S.J."/>
            <person name="Klenk H.-P."/>
            <person name="LaButti K.M."/>
            <person name="Lapidus A."/>
            <person name="Lindquist E.A."/>
            <person name="Lipzen A.M."/>
            <person name="Meier-Kolthoff J.P."/>
            <person name="Ohm R.A."/>
            <person name="Otillar R.P."/>
            <person name="Pangilinan J.L."/>
            <person name="Peng Y."/>
            <person name="Rokas A."/>
            <person name="Rosa C.A."/>
            <person name="Scheuner C."/>
            <person name="Sibirny A.A."/>
            <person name="Slot J.C."/>
            <person name="Stielow J.B."/>
            <person name="Sun H."/>
            <person name="Kurtzman C.P."/>
            <person name="Blackwell M."/>
            <person name="Grigoriev I.V."/>
            <person name="Jeffries T.W."/>
        </authorList>
    </citation>
    <scope>NUCLEOTIDE SEQUENCE [LARGE SCALE GENOMIC DNA]</scope>
    <source>
        <strain evidence="2">NRRL Y-1626</strain>
    </source>
</reference>
<evidence type="ECO:0000313" key="1">
    <source>
        <dbReference type="EMBL" id="OBA28866.1"/>
    </source>
</evidence>
<gene>
    <name evidence="1" type="ORF">HANVADRAFT_51307</name>
</gene>
<name>A0A1B7TJF3_9ASCO</name>
<proteinExistence type="predicted"/>
<comment type="caution">
    <text evidence="1">The sequence shown here is derived from an EMBL/GenBank/DDBJ whole genome shotgun (WGS) entry which is preliminary data.</text>
</comment>
<evidence type="ECO:0000313" key="2">
    <source>
        <dbReference type="Proteomes" id="UP000092321"/>
    </source>
</evidence>
<dbReference type="Proteomes" id="UP000092321">
    <property type="component" value="Unassembled WGS sequence"/>
</dbReference>
<sequence>MVSTKNFIKTIIAVFLISNKNICNGLEEKTIVLSGNKPEKHQYLKPAEFSDRDIPKVDIYKTQPQEVVQLNVSFLEENLVNDNFQKNYPNHNILNRVSDDIDYSVPEESDVFYDDIDMFFEPEDDHYGDDDDNFLNSNLRTDISKDIFVNKPIQFSNEPKDTISTKIEEKEKNENLEEIVKKVLDQISFNPITAPGPQLFDIKTVYSSKVVTNTVNVTLTVYTTNFSEFEYEFIEENIQTMPNITELKNTSSTKYFSNINTKTRLSKVPLVLHTTPAEKHNVSDDINETNLIKNNFDLPQDNKNILTSNSNSNLESMLSTTNNNFLTKTNSNKLSGLFKGLKQFFKSEISPNTNGHYSNTNNKLKKLDKKNQKDFSTYFGKRSIEEEEEAFDEIE</sequence>
<feature type="non-terminal residue" evidence="1">
    <location>
        <position position="395"/>
    </location>
</feature>
<dbReference type="AlphaFoldDB" id="A0A1B7TJF3"/>
<protein>
    <submittedName>
        <fullName evidence="1">Uncharacterized protein</fullName>
    </submittedName>
</protein>
<dbReference type="EMBL" id="LXPE01000002">
    <property type="protein sequence ID" value="OBA28866.1"/>
    <property type="molecule type" value="Genomic_DNA"/>
</dbReference>
<keyword evidence="2" id="KW-1185">Reference proteome</keyword>